<feature type="compositionally biased region" description="Basic and acidic residues" evidence="8">
    <location>
        <begin position="388"/>
        <end position="405"/>
    </location>
</feature>
<dbReference type="Proteomes" id="UP001138768">
    <property type="component" value="Unassembled WGS sequence"/>
</dbReference>
<sequence>MLERLLRRLRDAAASLQLPEEATRAERLRRLQLITAAAIGLGTLLLALLVSIGHGWLQHLARMLPLSEPAALALGIAGLLLATHALAALLLFRANAAILNREHGMLDHQLESTQQALSASAGIDQALQDHLALSVRDSESSTLTLITRVDQLNTSAHKLLDYLQHSDSNASDMATDISEGVDEMNKIASFVEELPDKIRQNNQAVENIFSEIQHLEGLAGSIKAISRQTNMLSINAAIEAARAGEAGRGFAVVAAEVRSLANRSAEAADTIQSGLDHALSSVKKSLNESDLANASHELEQANQVAVAFERLQHSYEDMRQFYKTLFTVVTRHNTELAEQIADILGLLQYQDVESQRLNRIKDALMERQALYLAFAQLAASDGEIDDRLDDRLDDRPDDVAEEKRPQLSQALQTLLEQYLTKESMHSHPDHATEDSETDTGPRIELF</sequence>
<evidence type="ECO:0000256" key="9">
    <source>
        <dbReference type="SAM" id="Phobius"/>
    </source>
</evidence>
<evidence type="ECO:0000313" key="12">
    <source>
        <dbReference type="Proteomes" id="UP001138768"/>
    </source>
</evidence>
<feature type="transmembrane region" description="Helical" evidence="9">
    <location>
        <begin position="69"/>
        <end position="92"/>
    </location>
</feature>
<feature type="region of interest" description="Disordered" evidence="8">
    <location>
        <begin position="386"/>
        <end position="406"/>
    </location>
</feature>
<evidence type="ECO:0000256" key="3">
    <source>
        <dbReference type="ARBA" id="ARBA00022989"/>
    </source>
</evidence>
<dbReference type="PANTHER" id="PTHR32089">
    <property type="entry name" value="METHYL-ACCEPTING CHEMOTAXIS PROTEIN MCPB"/>
    <property type="match status" value="1"/>
</dbReference>
<evidence type="ECO:0000313" key="11">
    <source>
        <dbReference type="EMBL" id="MBK1619486.1"/>
    </source>
</evidence>
<dbReference type="GO" id="GO:0004888">
    <property type="term" value="F:transmembrane signaling receptor activity"/>
    <property type="evidence" value="ECO:0007669"/>
    <property type="project" value="InterPro"/>
</dbReference>
<gene>
    <name evidence="11" type="ORF">CKO42_13780</name>
</gene>
<feature type="transmembrane region" description="Helical" evidence="9">
    <location>
        <begin position="33"/>
        <end position="57"/>
    </location>
</feature>
<evidence type="ECO:0000256" key="2">
    <source>
        <dbReference type="ARBA" id="ARBA00022692"/>
    </source>
</evidence>
<proteinExistence type="inferred from homology"/>
<evidence type="ECO:0000256" key="1">
    <source>
        <dbReference type="ARBA" id="ARBA00004141"/>
    </source>
</evidence>
<feature type="region of interest" description="Disordered" evidence="8">
    <location>
        <begin position="419"/>
        <end position="446"/>
    </location>
</feature>
<dbReference type="PRINTS" id="PR00260">
    <property type="entry name" value="CHEMTRNSDUCR"/>
</dbReference>
<dbReference type="PROSITE" id="PS50111">
    <property type="entry name" value="CHEMOTAXIS_TRANSDUC_2"/>
    <property type="match status" value="1"/>
</dbReference>
<dbReference type="InterPro" id="IPR004090">
    <property type="entry name" value="Chemotax_Me-accpt_rcpt"/>
</dbReference>
<dbReference type="SUPFAM" id="SSF58104">
    <property type="entry name" value="Methyl-accepting chemotaxis protein (MCP) signaling domain"/>
    <property type="match status" value="1"/>
</dbReference>
<dbReference type="GO" id="GO:0016020">
    <property type="term" value="C:membrane"/>
    <property type="evidence" value="ECO:0007669"/>
    <property type="project" value="UniProtKB-SubCell"/>
</dbReference>
<evidence type="ECO:0000259" key="10">
    <source>
        <dbReference type="PROSITE" id="PS50111"/>
    </source>
</evidence>
<reference evidence="11 12" key="1">
    <citation type="journal article" date="2020" name="Microorganisms">
        <title>Osmotic Adaptation and Compatible Solute Biosynthesis of Phototrophic Bacteria as Revealed from Genome Analyses.</title>
        <authorList>
            <person name="Imhoff J.F."/>
            <person name="Rahn T."/>
            <person name="Kunzel S."/>
            <person name="Keller A."/>
            <person name="Neulinger S.C."/>
        </authorList>
    </citation>
    <scope>NUCLEOTIDE SEQUENCE [LARGE SCALE GENOMIC DNA]</scope>
    <source>
        <strain evidence="11 12">DSM 25653</strain>
    </source>
</reference>
<evidence type="ECO:0000256" key="8">
    <source>
        <dbReference type="SAM" id="MobiDB-lite"/>
    </source>
</evidence>
<keyword evidence="12" id="KW-1185">Reference proteome</keyword>
<feature type="domain" description="Methyl-accepting transducer" evidence="10">
    <location>
        <begin position="113"/>
        <end position="348"/>
    </location>
</feature>
<feature type="compositionally biased region" description="Basic and acidic residues" evidence="8">
    <location>
        <begin position="422"/>
        <end position="446"/>
    </location>
</feature>
<accession>A0A9X1B563</accession>
<dbReference type="InterPro" id="IPR004089">
    <property type="entry name" value="MCPsignal_dom"/>
</dbReference>
<keyword evidence="5 7" id="KW-0807">Transducer</keyword>
<dbReference type="RefSeq" id="WP_338034920.1">
    <property type="nucleotide sequence ID" value="NZ_NRRY01000022.1"/>
</dbReference>
<keyword evidence="3 9" id="KW-1133">Transmembrane helix</keyword>
<dbReference type="AlphaFoldDB" id="A0A9X1B563"/>
<evidence type="ECO:0000256" key="5">
    <source>
        <dbReference type="ARBA" id="ARBA00023224"/>
    </source>
</evidence>
<comment type="subcellular location">
    <subcellularLocation>
        <location evidence="1">Membrane</location>
        <topology evidence="1">Multi-pass membrane protein</topology>
    </subcellularLocation>
</comment>
<dbReference type="Gene3D" id="1.10.287.950">
    <property type="entry name" value="Methyl-accepting chemotaxis protein"/>
    <property type="match status" value="1"/>
</dbReference>
<keyword evidence="4 9" id="KW-0472">Membrane</keyword>
<dbReference type="GO" id="GO:0007165">
    <property type="term" value="P:signal transduction"/>
    <property type="evidence" value="ECO:0007669"/>
    <property type="project" value="UniProtKB-KW"/>
</dbReference>
<keyword evidence="2 9" id="KW-0812">Transmembrane</keyword>
<dbReference type="Pfam" id="PF00015">
    <property type="entry name" value="MCPsignal"/>
    <property type="match status" value="1"/>
</dbReference>
<dbReference type="PANTHER" id="PTHR32089:SF119">
    <property type="entry name" value="METHYL-ACCEPTING CHEMOTAXIS PROTEIN CTPL"/>
    <property type="match status" value="1"/>
</dbReference>
<evidence type="ECO:0000256" key="6">
    <source>
        <dbReference type="ARBA" id="ARBA00029447"/>
    </source>
</evidence>
<comment type="similarity">
    <text evidence="6">Belongs to the methyl-accepting chemotaxis (MCP) protein family.</text>
</comment>
<evidence type="ECO:0000256" key="4">
    <source>
        <dbReference type="ARBA" id="ARBA00023136"/>
    </source>
</evidence>
<comment type="caution">
    <text evidence="11">The sequence shown here is derived from an EMBL/GenBank/DDBJ whole genome shotgun (WGS) entry which is preliminary data.</text>
</comment>
<dbReference type="EMBL" id="NRRY01000022">
    <property type="protein sequence ID" value="MBK1619486.1"/>
    <property type="molecule type" value="Genomic_DNA"/>
</dbReference>
<dbReference type="GO" id="GO:0006935">
    <property type="term" value="P:chemotaxis"/>
    <property type="evidence" value="ECO:0007669"/>
    <property type="project" value="InterPro"/>
</dbReference>
<organism evidence="11 12">
    <name type="scientific">Lamprobacter modestohalophilus</name>
    <dbReference type="NCBI Taxonomy" id="1064514"/>
    <lineage>
        <taxon>Bacteria</taxon>
        <taxon>Pseudomonadati</taxon>
        <taxon>Pseudomonadota</taxon>
        <taxon>Gammaproteobacteria</taxon>
        <taxon>Chromatiales</taxon>
        <taxon>Chromatiaceae</taxon>
        <taxon>Lamprobacter</taxon>
    </lineage>
</organism>
<dbReference type="SMART" id="SM00283">
    <property type="entry name" value="MA"/>
    <property type="match status" value="1"/>
</dbReference>
<name>A0A9X1B563_9GAMM</name>
<protein>
    <recommendedName>
        <fullName evidence="10">Methyl-accepting transducer domain-containing protein</fullName>
    </recommendedName>
</protein>
<evidence type="ECO:0000256" key="7">
    <source>
        <dbReference type="PROSITE-ProRule" id="PRU00284"/>
    </source>
</evidence>